<reference evidence="11" key="1">
    <citation type="journal article" date="2015" name="ISME J.">
        <title>Aquifer environment selects for microbial species cohorts in sediment and groundwater.</title>
        <authorList>
            <person name="Hug L.A."/>
            <person name="Thomas B.C."/>
            <person name="Brown C.T."/>
            <person name="Frischkorn K.R."/>
            <person name="Williams K.H."/>
            <person name="Tringe S.G."/>
            <person name="Banfield J.F."/>
        </authorList>
    </citation>
    <scope>NUCLEOTIDE SEQUENCE</scope>
</reference>
<sequence>MPKVTNNVCEKCRRAGQKLFLKGDKCLSPKCPFTRRSYAPGQHGQVPRRLSEYGRQLREKQKTAQIYGISNQQFKNYYQHALRKKGMTDLALLRLLELRLDNIVFRLGLADSRRQARILVRDGHLEVNGKKVTFPSFQVKIGDKIAPNSASLKKVYFKNRLEVISKIKTPAWLKLKADTMTGEVLKIPERDGIDTPIDEDIVLEFFAR</sequence>
<keyword evidence="2 7" id="KW-0699">rRNA-binding</keyword>
<dbReference type="EMBL" id="KT007018">
    <property type="protein sequence ID" value="AKQ03631.1"/>
    <property type="molecule type" value="Genomic_DNA"/>
</dbReference>
<dbReference type="SMART" id="SM00363">
    <property type="entry name" value="S4"/>
    <property type="match status" value="1"/>
</dbReference>
<evidence type="ECO:0000256" key="4">
    <source>
        <dbReference type="ARBA" id="ARBA00022980"/>
    </source>
</evidence>
<dbReference type="HAMAP" id="MF_01306_B">
    <property type="entry name" value="Ribosomal_uS4_B"/>
    <property type="match status" value="1"/>
</dbReference>
<dbReference type="InterPro" id="IPR005709">
    <property type="entry name" value="Ribosomal_uS4_bac-type"/>
</dbReference>
<dbReference type="CDD" id="cd00165">
    <property type="entry name" value="S4"/>
    <property type="match status" value="1"/>
</dbReference>
<dbReference type="Gene3D" id="3.10.290.10">
    <property type="entry name" value="RNA-binding S4 domain"/>
    <property type="match status" value="1"/>
</dbReference>
<dbReference type="SMART" id="SM01390">
    <property type="entry name" value="Ribosomal_S4"/>
    <property type="match status" value="1"/>
</dbReference>
<comment type="function">
    <text evidence="7">One of the primary rRNA binding proteins, it binds directly to 16S rRNA where it nucleates assembly of the body of the 30S subunit.</text>
</comment>
<dbReference type="Pfam" id="PF01479">
    <property type="entry name" value="S4"/>
    <property type="match status" value="1"/>
</dbReference>
<comment type="subunit">
    <text evidence="7">Part of the 30S ribosomal subunit. Contacts protein S5. The interaction surface between S4 and S5 is involved in control of translational fidelity.</text>
</comment>
<evidence type="ECO:0000256" key="8">
    <source>
        <dbReference type="RuleBase" id="RU003699"/>
    </source>
</evidence>
<dbReference type="InterPro" id="IPR018079">
    <property type="entry name" value="Ribosomal_uS4_CS"/>
</dbReference>
<protein>
    <recommendedName>
        <fullName evidence="6 7">Small ribosomal subunit protein uS4</fullName>
    </recommendedName>
</protein>
<evidence type="ECO:0000256" key="2">
    <source>
        <dbReference type="ARBA" id="ARBA00022730"/>
    </source>
</evidence>
<dbReference type="FunFam" id="3.10.290.10:FF:000001">
    <property type="entry name" value="30S ribosomal protein S4"/>
    <property type="match status" value="1"/>
</dbReference>
<dbReference type="GO" id="GO:0042274">
    <property type="term" value="P:ribosomal small subunit biogenesis"/>
    <property type="evidence" value="ECO:0007669"/>
    <property type="project" value="TreeGrafter"/>
</dbReference>
<keyword evidence="3 7" id="KW-0694">RNA-binding</keyword>
<dbReference type="PROSITE" id="PS00632">
    <property type="entry name" value="RIBOSOMAL_S4"/>
    <property type="match status" value="1"/>
</dbReference>
<name>A0A0H4T779_9BACT</name>
<evidence type="ECO:0000256" key="3">
    <source>
        <dbReference type="ARBA" id="ARBA00022884"/>
    </source>
</evidence>
<organism evidence="11">
    <name type="scientific">uncultured Berkelbacteria bacterium Rifle_16ft_4_minimus_38443</name>
    <dbReference type="NCBI Taxonomy" id="1665092"/>
    <lineage>
        <taxon>Bacteria</taxon>
        <taxon>Candidatus Berkelbacteria</taxon>
        <taxon>environmental samples</taxon>
    </lineage>
</organism>
<dbReference type="InterPro" id="IPR002942">
    <property type="entry name" value="S4_RNA-bd"/>
</dbReference>
<keyword evidence="4 7" id="KW-0689">Ribosomal protein</keyword>
<feature type="domain" description="Small ribosomal subunit protein uS4 N-terminal" evidence="10">
    <location>
        <begin position="3"/>
        <end position="97"/>
    </location>
</feature>
<dbReference type="SUPFAM" id="SSF55174">
    <property type="entry name" value="Alpha-L RNA-binding motif"/>
    <property type="match status" value="1"/>
</dbReference>
<dbReference type="GO" id="GO:0003735">
    <property type="term" value="F:structural constituent of ribosome"/>
    <property type="evidence" value="ECO:0007669"/>
    <property type="project" value="InterPro"/>
</dbReference>
<evidence type="ECO:0000256" key="5">
    <source>
        <dbReference type="ARBA" id="ARBA00023274"/>
    </source>
</evidence>
<accession>A0A0H4T779</accession>
<evidence type="ECO:0000259" key="10">
    <source>
        <dbReference type="SMART" id="SM01390"/>
    </source>
</evidence>
<dbReference type="PANTHER" id="PTHR11831">
    <property type="entry name" value="30S 40S RIBOSOMAL PROTEIN"/>
    <property type="match status" value="1"/>
</dbReference>
<dbReference type="PROSITE" id="PS50889">
    <property type="entry name" value="S4"/>
    <property type="match status" value="1"/>
</dbReference>
<evidence type="ECO:0000256" key="7">
    <source>
        <dbReference type="HAMAP-Rule" id="MF_01306"/>
    </source>
</evidence>
<dbReference type="AlphaFoldDB" id="A0A0H4T779"/>
<dbReference type="InterPro" id="IPR001912">
    <property type="entry name" value="Ribosomal_uS4_N"/>
</dbReference>
<evidence type="ECO:0000256" key="1">
    <source>
        <dbReference type="ARBA" id="ARBA00007465"/>
    </source>
</evidence>
<dbReference type="NCBIfam" id="NF003717">
    <property type="entry name" value="PRK05327.1"/>
    <property type="match status" value="1"/>
</dbReference>
<comment type="function">
    <text evidence="7">With S5 and S12 plays an important role in translational accuracy.</text>
</comment>
<comment type="similarity">
    <text evidence="1 7 8">Belongs to the universal ribosomal protein uS4 family.</text>
</comment>
<dbReference type="GO" id="GO:0006412">
    <property type="term" value="P:translation"/>
    <property type="evidence" value="ECO:0007669"/>
    <property type="project" value="UniProtKB-UniRule"/>
</dbReference>
<evidence type="ECO:0000259" key="9">
    <source>
        <dbReference type="SMART" id="SM00363"/>
    </source>
</evidence>
<dbReference type="InterPro" id="IPR022801">
    <property type="entry name" value="Ribosomal_uS4"/>
</dbReference>
<keyword evidence="5 7" id="KW-0687">Ribonucleoprotein</keyword>
<evidence type="ECO:0000256" key="6">
    <source>
        <dbReference type="ARBA" id="ARBA00035254"/>
    </source>
</evidence>
<dbReference type="Gene3D" id="1.10.1050.10">
    <property type="entry name" value="Ribosomal Protein S4 Delta 41, Chain A, domain 1"/>
    <property type="match status" value="1"/>
</dbReference>
<dbReference type="PANTHER" id="PTHR11831:SF4">
    <property type="entry name" value="SMALL RIBOSOMAL SUBUNIT PROTEIN US4M"/>
    <property type="match status" value="1"/>
</dbReference>
<dbReference type="Pfam" id="PF00163">
    <property type="entry name" value="Ribosomal_S4"/>
    <property type="match status" value="1"/>
</dbReference>
<evidence type="ECO:0000313" key="11">
    <source>
        <dbReference type="EMBL" id="AKQ03631.1"/>
    </source>
</evidence>
<dbReference type="GO" id="GO:0019843">
    <property type="term" value="F:rRNA binding"/>
    <property type="evidence" value="ECO:0007669"/>
    <property type="project" value="UniProtKB-UniRule"/>
</dbReference>
<gene>
    <name evidence="7" type="primary">rpsD</name>
</gene>
<dbReference type="InterPro" id="IPR036986">
    <property type="entry name" value="S4_RNA-bd_sf"/>
</dbReference>
<feature type="domain" description="RNA-binding S4" evidence="9">
    <location>
        <begin position="98"/>
        <end position="163"/>
    </location>
</feature>
<dbReference type="NCBIfam" id="TIGR01017">
    <property type="entry name" value="rpsD_bact"/>
    <property type="match status" value="1"/>
</dbReference>
<dbReference type="GO" id="GO:0015935">
    <property type="term" value="C:small ribosomal subunit"/>
    <property type="evidence" value="ECO:0007669"/>
    <property type="project" value="InterPro"/>
</dbReference>
<proteinExistence type="inferred from homology"/>